<dbReference type="Pfam" id="PF09327">
    <property type="entry name" value="Phage_Tail_Tip"/>
    <property type="match status" value="1"/>
</dbReference>
<dbReference type="PANTHER" id="PTHR36251">
    <property type="entry name" value="FELS-1 PROPHAGE HOST SPECIFICITY PROTEIN-RELATED"/>
    <property type="match status" value="1"/>
</dbReference>
<dbReference type="Gene3D" id="2.60.40.10">
    <property type="entry name" value="Immunoglobulins"/>
    <property type="match status" value="1"/>
</dbReference>
<evidence type="ECO:0000313" key="3">
    <source>
        <dbReference type="Proteomes" id="UP001158500"/>
    </source>
</evidence>
<evidence type="ECO:0000259" key="1">
    <source>
        <dbReference type="Pfam" id="PF09327"/>
    </source>
</evidence>
<feature type="domain" description="Tip attachment protein J central straight fiber" evidence="1">
    <location>
        <begin position="251"/>
        <end position="396"/>
    </location>
</feature>
<organism evidence="2 3">
    <name type="scientific">Stutzerimonas stutzeri</name>
    <name type="common">Pseudomonas stutzeri</name>
    <dbReference type="NCBI Taxonomy" id="316"/>
    <lineage>
        <taxon>Bacteria</taxon>
        <taxon>Pseudomonadati</taxon>
        <taxon>Pseudomonadota</taxon>
        <taxon>Gammaproteobacteria</taxon>
        <taxon>Pseudomonadales</taxon>
        <taxon>Pseudomonadaceae</taxon>
        <taxon>Stutzerimonas</taxon>
    </lineage>
</organism>
<dbReference type="PANTHER" id="PTHR36251:SF2">
    <property type="entry name" value="GIFSY-2 PROPHAGE HOST SPECIFICITY PROTEIN J, PHAGE LAMBDA"/>
    <property type="match status" value="1"/>
</dbReference>
<dbReference type="InterPro" id="IPR015406">
    <property type="entry name" value="GpJ_CSF"/>
</dbReference>
<dbReference type="EMBL" id="JAOCAE010000006">
    <property type="protein sequence ID" value="MDH1236564.1"/>
    <property type="molecule type" value="Genomic_DNA"/>
</dbReference>
<protein>
    <recommendedName>
        <fullName evidence="1">Tip attachment protein J central straight fiber domain-containing protein</fullName>
    </recommendedName>
</protein>
<reference evidence="2" key="1">
    <citation type="submission" date="2022-09" db="EMBL/GenBank/DDBJ databases">
        <title>Intensive care unit water sources are persistently colonized with multi-drug resistant bacteria and are the site of extensive horizontal gene transfer of antibiotic resistance genes.</title>
        <authorList>
            <person name="Diorio-Toth L."/>
        </authorList>
    </citation>
    <scope>NUCLEOTIDE SEQUENCE</scope>
    <source>
        <strain evidence="2">GD03947</strain>
    </source>
</reference>
<dbReference type="AlphaFoldDB" id="A0AA42TGF2"/>
<accession>A0AA42TGF2</accession>
<gene>
    <name evidence="2" type="ORF">N5C32_10985</name>
</gene>
<dbReference type="RefSeq" id="WP_279641476.1">
    <property type="nucleotide sequence ID" value="NZ_JAOCAE010000006.1"/>
</dbReference>
<name>A0AA42TGF2_STUST</name>
<comment type="caution">
    <text evidence="2">The sequence shown here is derived from an EMBL/GenBank/DDBJ whole genome shotgun (WGS) entry which is preliminary data.</text>
</comment>
<proteinExistence type="predicted"/>
<evidence type="ECO:0000313" key="2">
    <source>
        <dbReference type="EMBL" id="MDH1236564.1"/>
    </source>
</evidence>
<dbReference type="InterPro" id="IPR053171">
    <property type="entry name" value="Viral_Tip_Attach_Protein"/>
</dbReference>
<dbReference type="Proteomes" id="UP001158500">
    <property type="component" value="Unassembled WGS sequence"/>
</dbReference>
<sequence length="420" mass="45792">MSEGWVCGTGFGNFPKPGDPDNNSILTATPAFGGIDVEWTYPAINPHAVAHVIVYRSTSPKEDSAVRHVIAAGNFFYDKTTTATPVRYYYWIQIVSVNGTVGPMIGPASAAARPSVSQMLELLTDQIDSGVLAQSLKTEIGRIETNKLAIDKELKALAAFDETLGVAYNEVLAYTQHSRALLQEEVLARATAEEALVTAINTVQAHSNNVSAAVQEETQARIERDSALAMQITTAQSQLDDEIASVRQTFETRIESVNGKVQEIGALYTAQVDVNGLIGGFGVYNDGTRVEAGFDVDRFWVGRTKNKVKPFIIENEEVFIDQAVVKSLVFTKLRDESGAVMVKDGKLRADYLELDFAKVSGAIQSNNYLPGYSGWRLDKNGVFENNGITPGRGRKVDTNNVTKVYDASGRLRVQIGDLWA</sequence>
<dbReference type="InterPro" id="IPR013783">
    <property type="entry name" value="Ig-like_fold"/>
</dbReference>